<organism evidence="2 3">
    <name type="scientific">candidate division WWE3 bacterium</name>
    <dbReference type="NCBI Taxonomy" id="2053526"/>
    <lineage>
        <taxon>Bacteria</taxon>
        <taxon>Katanobacteria</taxon>
    </lineage>
</organism>
<sequence>MGLRTINKSEVLSPEVIAEQEKNMRRGVPEGIPMMNPVKAIENEDVTNSVKAEIDRLLKDLEPSTREILRNALSMLQKGVELDMVKSVLESALAQVEAQEQEWEKASMAIHSVLGIIDNSENASKRDEQQEAATNGQMTPE</sequence>
<proteinExistence type="predicted"/>
<reference evidence="2" key="2">
    <citation type="journal article" date="2021" name="Microbiome">
        <title>Successional dynamics and alternative stable states in a saline activated sludge microbial community over 9 years.</title>
        <authorList>
            <person name="Wang Y."/>
            <person name="Ye J."/>
            <person name="Ju F."/>
            <person name="Liu L."/>
            <person name="Boyd J.A."/>
            <person name="Deng Y."/>
            <person name="Parks D.H."/>
            <person name="Jiang X."/>
            <person name="Yin X."/>
            <person name="Woodcroft B.J."/>
            <person name="Tyson G.W."/>
            <person name="Hugenholtz P."/>
            <person name="Polz M.F."/>
            <person name="Zhang T."/>
        </authorList>
    </citation>
    <scope>NUCLEOTIDE SEQUENCE</scope>
    <source>
        <strain evidence="2">HKST-UBA01</strain>
    </source>
</reference>
<feature type="non-terminal residue" evidence="2">
    <location>
        <position position="141"/>
    </location>
</feature>
<feature type="region of interest" description="Disordered" evidence="1">
    <location>
        <begin position="119"/>
        <end position="141"/>
    </location>
</feature>
<evidence type="ECO:0000256" key="1">
    <source>
        <dbReference type="SAM" id="MobiDB-lite"/>
    </source>
</evidence>
<protein>
    <submittedName>
        <fullName evidence="2">Uncharacterized protein</fullName>
    </submittedName>
</protein>
<gene>
    <name evidence="2" type="ORF">KC571_00585</name>
</gene>
<dbReference type="Proteomes" id="UP000701698">
    <property type="component" value="Unassembled WGS sequence"/>
</dbReference>
<feature type="compositionally biased region" description="Polar residues" evidence="1">
    <location>
        <begin position="131"/>
        <end position="141"/>
    </location>
</feature>
<accession>A0A955LGD8</accession>
<name>A0A955LGD8_UNCKA</name>
<comment type="caution">
    <text evidence="2">The sequence shown here is derived from an EMBL/GenBank/DDBJ whole genome shotgun (WGS) entry which is preliminary data.</text>
</comment>
<reference evidence="2" key="1">
    <citation type="submission" date="2020-04" db="EMBL/GenBank/DDBJ databases">
        <authorList>
            <person name="Zhang T."/>
        </authorList>
    </citation>
    <scope>NUCLEOTIDE SEQUENCE</scope>
    <source>
        <strain evidence="2">HKST-UBA01</strain>
    </source>
</reference>
<evidence type="ECO:0000313" key="2">
    <source>
        <dbReference type="EMBL" id="MCA9389879.1"/>
    </source>
</evidence>
<dbReference type="AlphaFoldDB" id="A0A955LGD8"/>
<evidence type="ECO:0000313" key="3">
    <source>
        <dbReference type="Proteomes" id="UP000701698"/>
    </source>
</evidence>
<dbReference type="EMBL" id="JAGQKX010000007">
    <property type="protein sequence ID" value="MCA9389879.1"/>
    <property type="molecule type" value="Genomic_DNA"/>
</dbReference>